<accession>A0AAV0M4K9</accession>
<evidence type="ECO:0000256" key="5">
    <source>
        <dbReference type="ARBA" id="ARBA00023002"/>
    </source>
</evidence>
<evidence type="ECO:0000256" key="6">
    <source>
        <dbReference type="ARBA" id="ARBA00023004"/>
    </source>
</evidence>
<dbReference type="InterPro" id="IPR002401">
    <property type="entry name" value="Cyt_P450_E_grp-I"/>
</dbReference>
<evidence type="ECO:0000256" key="1">
    <source>
        <dbReference type="ARBA" id="ARBA00001971"/>
    </source>
</evidence>
<dbReference type="PRINTS" id="PR00463">
    <property type="entry name" value="EP450I"/>
</dbReference>
<dbReference type="InterPro" id="IPR001128">
    <property type="entry name" value="Cyt_P450"/>
</dbReference>
<dbReference type="CDD" id="cd11072">
    <property type="entry name" value="CYP71-like"/>
    <property type="match status" value="1"/>
</dbReference>
<dbReference type="GO" id="GO:0004497">
    <property type="term" value="F:monooxygenase activity"/>
    <property type="evidence" value="ECO:0007669"/>
    <property type="project" value="UniProtKB-KW"/>
</dbReference>
<feature type="binding site" description="axial binding residue" evidence="8">
    <location>
        <position position="417"/>
    </location>
    <ligand>
        <name>heme</name>
        <dbReference type="ChEBI" id="CHEBI:30413"/>
    </ligand>
    <ligandPart>
        <name>Fe</name>
        <dbReference type="ChEBI" id="CHEBI:18248"/>
    </ligandPart>
</feature>
<dbReference type="InterPro" id="IPR017972">
    <property type="entry name" value="Cyt_P450_CS"/>
</dbReference>
<sequence>MELLPELCIPFLLAVTVILLATSWFISKKQSKPRTASNRLPPGPWKLPIIGNLHQLIISSEPAHRRLRELSRKYGPVMQLQLGELHHVVVSSAEAARGIAFTPYGAYWRQMRKICMMELLSDRRVLSYRSVREDELSCNIQKKMTTDDHRVNLGEILFWASNRVIAMSAFGAIRENTESFMAVVNSISDVLGGMTVSDLYPSVKFLPTLTGFRSKLNRLHRAADVLLDEIIKEHLARRAVAGKEQAAVYIVDVLLDLQENCTDLESPLTNDNIKAVATELILGGSANSSITIEWTMSELMRNPRVMQKAQEEVRQVFRGKGRIEELKYTNAVIKEALRMHPDGPLLGPRESQVDVVVDGYLVPARTKVIVNAWAIGRDPQFWDDAETFHPERFLDCSVDYRGTDFQFVPFGAGRRMCPGLAFGMATVKLGLTNLLYHFDWKLPDGMKPEELDMTETFGLTLRRKNPLCLIPVAYNPVA</sequence>
<dbReference type="Pfam" id="PF00067">
    <property type="entry name" value="p450"/>
    <property type="match status" value="1"/>
</dbReference>
<dbReference type="PANTHER" id="PTHR47955">
    <property type="entry name" value="CYTOCHROME P450 FAMILY 71 PROTEIN"/>
    <property type="match status" value="1"/>
</dbReference>
<keyword evidence="10" id="KW-0472">Membrane</keyword>
<evidence type="ECO:0000256" key="8">
    <source>
        <dbReference type="PIRSR" id="PIRSR602401-1"/>
    </source>
</evidence>
<comment type="caution">
    <text evidence="11">The sequence shown here is derived from an EMBL/GenBank/DDBJ whole genome shotgun (WGS) entry which is preliminary data.</text>
</comment>
<evidence type="ECO:0000313" key="12">
    <source>
        <dbReference type="Proteomes" id="UP001154282"/>
    </source>
</evidence>
<dbReference type="FunFam" id="1.10.630.10:FF:000126">
    <property type="entry name" value="Predicted protein"/>
    <property type="match status" value="1"/>
</dbReference>
<keyword evidence="10" id="KW-0812">Transmembrane</keyword>
<dbReference type="GO" id="GO:0016705">
    <property type="term" value="F:oxidoreductase activity, acting on paired donors, with incorporation or reduction of molecular oxygen"/>
    <property type="evidence" value="ECO:0007669"/>
    <property type="project" value="InterPro"/>
</dbReference>
<protein>
    <recommendedName>
        <fullName evidence="13">Cytochrome P450</fullName>
    </recommendedName>
</protein>
<keyword evidence="7 9" id="KW-0503">Monooxygenase</keyword>
<evidence type="ECO:0000256" key="7">
    <source>
        <dbReference type="ARBA" id="ARBA00023033"/>
    </source>
</evidence>
<keyword evidence="4 8" id="KW-0479">Metal-binding</keyword>
<dbReference type="GO" id="GO:0020037">
    <property type="term" value="F:heme binding"/>
    <property type="evidence" value="ECO:0007669"/>
    <property type="project" value="InterPro"/>
</dbReference>
<dbReference type="GO" id="GO:0005506">
    <property type="term" value="F:iron ion binding"/>
    <property type="evidence" value="ECO:0007669"/>
    <property type="project" value="InterPro"/>
</dbReference>
<dbReference type="SUPFAM" id="SSF48264">
    <property type="entry name" value="Cytochrome P450"/>
    <property type="match status" value="1"/>
</dbReference>
<dbReference type="EMBL" id="CAMGYJ010000007">
    <property type="protein sequence ID" value="CAI0440864.1"/>
    <property type="molecule type" value="Genomic_DNA"/>
</dbReference>
<evidence type="ECO:0000313" key="11">
    <source>
        <dbReference type="EMBL" id="CAI0440864.1"/>
    </source>
</evidence>
<name>A0AAV0M4K9_9ROSI</name>
<feature type="transmembrane region" description="Helical" evidence="10">
    <location>
        <begin position="7"/>
        <end position="26"/>
    </location>
</feature>
<evidence type="ECO:0000256" key="9">
    <source>
        <dbReference type="RuleBase" id="RU000461"/>
    </source>
</evidence>
<dbReference type="PRINTS" id="PR00385">
    <property type="entry name" value="P450"/>
</dbReference>
<dbReference type="InterPro" id="IPR036396">
    <property type="entry name" value="Cyt_P450_sf"/>
</dbReference>
<keyword evidence="12" id="KW-1185">Reference proteome</keyword>
<evidence type="ECO:0000256" key="2">
    <source>
        <dbReference type="ARBA" id="ARBA00010617"/>
    </source>
</evidence>
<keyword evidence="6 8" id="KW-0408">Iron</keyword>
<evidence type="ECO:0000256" key="10">
    <source>
        <dbReference type="SAM" id="Phobius"/>
    </source>
</evidence>
<dbReference type="Gene3D" id="1.10.630.10">
    <property type="entry name" value="Cytochrome P450"/>
    <property type="match status" value="1"/>
</dbReference>
<evidence type="ECO:0000256" key="3">
    <source>
        <dbReference type="ARBA" id="ARBA00022617"/>
    </source>
</evidence>
<proteinExistence type="inferred from homology"/>
<keyword evidence="10" id="KW-1133">Transmembrane helix</keyword>
<dbReference type="Proteomes" id="UP001154282">
    <property type="component" value="Unassembled WGS sequence"/>
</dbReference>
<evidence type="ECO:0000256" key="4">
    <source>
        <dbReference type="ARBA" id="ARBA00022723"/>
    </source>
</evidence>
<gene>
    <name evidence="11" type="ORF">LITE_LOCUS26664</name>
</gene>
<comment type="similarity">
    <text evidence="2 9">Belongs to the cytochrome P450 family.</text>
</comment>
<dbReference type="PANTHER" id="PTHR47955:SF8">
    <property type="entry name" value="CYTOCHROME P450 71D11-LIKE"/>
    <property type="match status" value="1"/>
</dbReference>
<organism evidence="11 12">
    <name type="scientific">Linum tenue</name>
    <dbReference type="NCBI Taxonomy" id="586396"/>
    <lineage>
        <taxon>Eukaryota</taxon>
        <taxon>Viridiplantae</taxon>
        <taxon>Streptophyta</taxon>
        <taxon>Embryophyta</taxon>
        <taxon>Tracheophyta</taxon>
        <taxon>Spermatophyta</taxon>
        <taxon>Magnoliopsida</taxon>
        <taxon>eudicotyledons</taxon>
        <taxon>Gunneridae</taxon>
        <taxon>Pentapetalae</taxon>
        <taxon>rosids</taxon>
        <taxon>fabids</taxon>
        <taxon>Malpighiales</taxon>
        <taxon>Linaceae</taxon>
        <taxon>Linum</taxon>
    </lineage>
</organism>
<evidence type="ECO:0008006" key="13">
    <source>
        <dbReference type="Google" id="ProtNLM"/>
    </source>
</evidence>
<reference evidence="11" key="1">
    <citation type="submission" date="2022-08" db="EMBL/GenBank/DDBJ databases">
        <authorList>
            <person name="Gutierrez-Valencia J."/>
        </authorList>
    </citation>
    <scope>NUCLEOTIDE SEQUENCE</scope>
</reference>
<keyword evidence="3 8" id="KW-0349">Heme</keyword>
<dbReference type="PROSITE" id="PS00086">
    <property type="entry name" value="CYTOCHROME_P450"/>
    <property type="match status" value="1"/>
</dbReference>
<keyword evidence="5 9" id="KW-0560">Oxidoreductase</keyword>
<comment type="cofactor">
    <cofactor evidence="1 8">
        <name>heme</name>
        <dbReference type="ChEBI" id="CHEBI:30413"/>
    </cofactor>
</comment>
<dbReference type="AlphaFoldDB" id="A0AAV0M4K9"/>